<evidence type="ECO:0000256" key="1">
    <source>
        <dbReference type="ARBA" id="ARBA00022729"/>
    </source>
</evidence>
<dbReference type="Pfam" id="PF18938">
    <property type="entry name" value="aRib"/>
    <property type="match status" value="1"/>
</dbReference>
<dbReference type="STRING" id="561177.ANHYDRO_01723"/>
<comment type="caution">
    <text evidence="4">The sequence shown here is derived from an EMBL/GenBank/DDBJ whole genome shotgun (WGS) entry which is preliminary data.</text>
</comment>
<evidence type="ECO:0000313" key="5">
    <source>
        <dbReference type="Proteomes" id="UP000005451"/>
    </source>
</evidence>
<dbReference type="Proteomes" id="UP000005451">
    <property type="component" value="Unassembled WGS sequence"/>
</dbReference>
<dbReference type="EMBL" id="ABXA01000043">
    <property type="protein sequence ID" value="EEB35539.1"/>
    <property type="molecule type" value="Genomic_DNA"/>
</dbReference>
<reference evidence="4 5" key="2">
    <citation type="submission" date="2008-10" db="EMBL/GenBank/DDBJ databases">
        <title>Draft genome sequence of Anaerococcus hydrogenalis (DSM 7454).</title>
        <authorList>
            <person name="Sudarsanam P."/>
            <person name="Ley R."/>
            <person name="Guruge J."/>
            <person name="Turnbaugh P.J."/>
            <person name="Mahowald M."/>
            <person name="Liep D."/>
            <person name="Gordon J."/>
        </authorList>
    </citation>
    <scope>NUCLEOTIDE SEQUENCE [LARGE SCALE GENOMIC DNA]</scope>
    <source>
        <strain evidence="4 5">DSM 7454</strain>
    </source>
</reference>
<accession>B6WAK7</accession>
<dbReference type="Gene3D" id="3.10.20.890">
    <property type="match status" value="1"/>
</dbReference>
<evidence type="ECO:0000259" key="3">
    <source>
        <dbReference type="Pfam" id="PF18938"/>
    </source>
</evidence>
<sequence length="1127" mass="124327">MLGFMMFLPTSKASEEDTISTNQQVEDKNQVLDKTDDFVQEKEEVKPLNDQTDSKVDSEENLSEQKLDGQNKEEDIIKEEKTDDDLENKEEELLTAEEIQAIRDRANSLENDYFFNGNMVEELKAELRKAKADPSVNYEEAKARLIDEAIQKNAPTQKAPGEERAVDVKAPTINPVLYDATTISGGNLVKTRINKKIVIATVHVSLKDSSGTEKANLSVTPKSGTTWKVGLPEGVKVAEGDTVTVYQQIGEDKSTEVTAKAQASKASLNKDKLKMPSGEIWIEQYVANIVNDDEKAEALDLFNKENTDIAGDIKSVVFKISGVDSKTASYTVNYTDGTTSGEIQAPDLRINKVTETSRTPEIESITIADNVIKGKLGGDGPFDGIKVQLVLNVNKGKSGDFCTDKGCKIDKDSSDPIEVTVQKDGTFSFTLEEGKSLDLDQIVGVFVKEPHKFISCSKTTVKPAIPEKTEVKDPRKLTPKDKKAIDSAIREANTVNGESKLPNGTGDWDGVPAVIQFDENGNAMIFSGNDVAGNWDPNNDYKFVPEINEDGSYKVNDGAQPKITIPAKDLLKNIGPDAPKIEETEDKKQITVNPISNPADTDIIEHTVIYTGTDGQEKKIVAKYDIENNTWTISEGSEFANIDSKTGLITIDKLKIKNETEVKALVQDNGEYVENSDKKYSLESKLKVTKTKADQVTELGGLDPVEIRKWVGEDIGWSKGIKVKKDENKESINKLLEGATITDATDTKRNTEKEGDFVGKISVKFDDESELIVENQTLYVRDHILPITEEKVPTDALEVEFKLGEGTKVDNTTSGAIEGNKDIPTHYSSYKVKPGTDLKEYKLPSLNSSVIDNINLSAKKGYTEAVWKDKNNGKNFVASTDNKVFTATATKTYDVTLQGNNGKDDEKDQVKIFKTGETYTLPAGNTFTPPNENQEFSGWKIDGDTTLKNPGDPITVDGDKVIKAIWKPIEFKVTFKTEDGATGTMDPVTVKKGDGYEIPKPTFKPDENKEFAGWKIEGQEGLKQAKDKIDKISGDVTLIATWKNIQVNVTYDANSGKGKMTETAKDKGSKYTVKDNKFDAPDTTQEFDTWEIDGKRVAPGTEIELTKDNTVIKALWKKNPSKCHLRC</sequence>
<protein>
    <recommendedName>
        <fullName evidence="3">Atypical Rib domain-containing protein</fullName>
    </recommendedName>
</protein>
<dbReference type="InterPro" id="IPR044024">
    <property type="entry name" value="aRib"/>
</dbReference>
<dbReference type="Gene3D" id="2.60.40.4270">
    <property type="entry name" value="Listeria-Bacteroides repeat domain"/>
    <property type="match status" value="1"/>
</dbReference>
<dbReference type="eggNOG" id="COG1579">
    <property type="taxonomic scope" value="Bacteria"/>
</dbReference>
<organism evidence="4 5">
    <name type="scientific">Anaerococcus hydrogenalis DSM 7454</name>
    <dbReference type="NCBI Taxonomy" id="561177"/>
    <lineage>
        <taxon>Bacteria</taxon>
        <taxon>Bacillati</taxon>
        <taxon>Bacillota</taxon>
        <taxon>Tissierellia</taxon>
        <taxon>Tissierellales</taxon>
        <taxon>Peptoniphilaceae</taxon>
        <taxon>Anaerococcus</taxon>
    </lineage>
</organism>
<reference evidence="4 5" key="1">
    <citation type="submission" date="2008-09" db="EMBL/GenBank/DDBJ databases">
        <authorList>
            <person name="Fulton L."/>
            <person name="Clifton S."/>
            <person name="Fulton B."/>
            <person name="Xu J."/>
            <person name="Minx P."/>
            <person name="Pepin K.H."/>
            <person name="Johnson M."/>
            <person name="Thiruvilangam P."/>
            <person name="Bhonagiri V."/>
            <person name="Nash W.E."/>
            <person name="Mardis E.R."/>
            <person name="Wilson R.K."/>
        </authorList>
    </citation>
    <scope>NUCLEOTIDE SEQUENCE [LARGE SCALE GENOMIC DNA]</scope>
    <source>
        <strain evidence="4 5">DSM 7454</strain>
    </source>
</reference>
<dbReference type="InterPro" id="IPR042229">
    <property type="entry name" value="Listeria/Bacterioides_rpt_sf"/>
</dbReference>
<evidence type="ECO:0000256" key="2">
    <source>
        <dbReference type="SAM" id="MobiDB-lite"/>
    </source>
</evidence>
<keyword evidence="1" id="KW-0732">Signal</keyword>
<feature type="domain" description="Atypical Rib" evidence="3">
    <location>
        <begin position="462"/>
        <end position="525"/>
    </location>
</feature>
<evidence type="ECO:0000313" key="4">
    <source>
        <dbReference type="EMBL" id="EEB35539.1"/>
    </source>
</evidence>
<name>B6WAK7_9FIRM</name>
<dbReference type="AlphaFoldDB" id="B6WAK7"/>
<gene>
    <name evidence="4" type="ORF">ANHYDRO_01723</name>
</gene>
<feature type="region of interest" description="Disordered" evidence="2">
    <location>
        <begin position="1"/>
        <end position="87"/>
    </location>
</feature>
<proteinExistence type="predicted"/>
<feature type="compositionally biased region" description="Basic and acidic residues" evidence="2">
    <location>
        <begin position="25"/>
        <end position="81"/>
    </location>
</feature>